<gene>
    <name evidence="1" type="ORF">VKT23_006412</name>
</gene>
<accession>A0ABR1JU08</accession>
<dbReference type="Proteomes" id="UP001498398">
    <property type="component" value="Unassembled WGS sequence"/>
</dbReference>
<name>A0ABR1JU08_9AGAR</name>
<comment type="caution">
    <text evidence="1">The sequence shown here is derived from an EMBL/GenBank/DDBJ whole genome shotgun (WGS) entry which is preliminary data.</text>
</comment>
<protein>
    <submittedName>
        <fullName evidence="1">Uncharacterized protein</fullName>
    </submittedName>
</protein>
<evidence type="ECO:0000313" key="1">
    <source>
        <dbReference type="EMBL" id="KAK7464246.1"/>
    </source>
</evidence>
<evidence type="ECO:0000313" key="2">
    <source>
        <dbReference type="Proteomes" id="UP001498398"/>
    </source>
</evidence>
<reference evidence="1 2" key="1">
    <citation type="submission" date="2024-01" db="EMBL/GenBank/DDBJ databases">
        <title>A draft genome for the cacao thread blight pathogen Marasmiellus scandens.</title>
        <authorList>
            <person name="Baruah I.K."/>
            <person name="Leung J."/>
            <person name="Bukari Y."/>
            <person name="Amoako-Attah I."/>
            <person name="Meinhardt L.W."/>
            <person name="Bailey B.A."/>
            <person name="Cohen S.P."/>
        </authorList>
    </citation>
    <scope>NUCLEOTIDE SEQUENCE [LARGE SCALE GENOMIC DNA]</scope>
    <source>
        <strain evidence="1 2">GH-19</strain>
    </source>
</reference>
<keyword evidence="2" id="KW-1185">Reference proteome</keyword>
<sequence>MHARRKEGHPTVATDAERILLFSWFLQTDVMSRSEDIKELQAKWKRQGLPPSEPPYFVVHEIDYRVYPPRMGMGPGERWEKEASPEHWESIREEMRENQDYILVFAIFPAGASSSVSALRAIPLECPGCDDPNCASRQASMT</sequence>
<dbReference type="EMBL" id="JBANRG010000008">
    <property type="protein sequence ID" value="KAK7464246.1"/>
    <property type="molecule type" value="Genomic_DNA"/>
</dbReference>
<organism evidence="1 2">
    <name type="scientific">Marasmiellus scandens</name>
    <dbReference type="NCBI Taxonomy" id="2682957"/>
    <lineage>
        <taxon>Eukaryota</taxon>
        <taxon>Fungi</taxon>
        <taxon>Dikarya</taxon>
        <taxon>Basidiomycota</taxon>
        <taxon>Agaricomycotina</taxon>
        <taxon>Agaricomycetes</taxon>
        <taxon>Agaricomycetidae</taxon>
        <taxon>Agaricales</taxon>
        <taxon>Marasmiineae</taxon>
        <taxon>Omphalotaceae</taxon>
        <taxon>Marasmiellus</taxon>
    </lineage>
</organism>
<proteinExistence type="predicted"/>